<name>A0AA35WSY2_GEOBA</name>
<dbReference type="GO" id="GO:0052917">
    <property type="term" value="F:dol-P-Man:Man(7)GlcNAc(2)-PP-Dol alpha-1,6-mannosyltransferase activity"/>
    <property type="evidence" value="ECO:0007669"/>
    <property type="project" value="UniProtKB-EC"/>
</dbReference>
<comment type="subcellular location">
    <subcellularLocation>
        <location evidence="1 12">Endoplasmic reticulum membrane</location>
        <topology evidence="1 12">Multi-pass membrane protein</topology>
    </subcellularLocation>
</comment>
<evidence type="ECO:0000256" key="8">
    <source>
        <dbReference type="ARBA" id="ARBA00022989"/>
    </source>
</evidence>
<sequence length="490" mass="54507">MESGSIVDLLLVSLCLLYLALCPYTKVEESFNFQAAHDLLYHVGNLSKYDHFEFPGVVPRTFVGPLVVSFISKPLVSFASSLGAAKPLSQWIVRGVLGLLVCLAFISFRRAVQTTLGKTTASLLVLITCSQFHFLFYVSRPLPNTFALVPALFAFRSWLLGRHAPFIWSSAAAIVLFRAELAGLLGIMMMVEVVRGRCGVVTLFKHSVPAGLLWLGWTDSGCGQCVLGEVGVARGRGPLVQHCSDKSHLWGTKPIWWYFASALPRSLLLPLLSIPVAVVTEPRSRLPLFCALLYVFLYSLLPHKEMRFIIYTIPLFNMVAALAYSNIWKNRRKLPVFVPLGAVCSLLVSFGLALCFMSVSRHNYPGGHAMSLLHGLVDRDTEMKLGGRVSVHVGVEAAMTGVSRFGEERQSWNYSKREDLVPGSAEMQEFDFLLISVEDHHYYQESHDLVGRSEGFTRLDWSPSLFPPLRIVLEDRILVLAKKSVGCKKI</sequence>
<dbReference type="AlphaFoldDB" id="A0AA35WSY2"/>
<dbReference type="PANTHER" id="PTHR22760:SF1">
    <property type="entry name" value="DOL-P-MAN:MAN(7)GLCNAC(2)-PP-DOL ALPHA-1,6-MANNOSYLTRANSFERASE"/>
    <property type="match status" value="1"/>
</dbReference>
<comment type="function">
    <text evidence="10">Mannosyltransferase that operates in the biosynthetic pathway of dolichol-linked oligosaccharides, the glycan precursors employed in protein asparagine (N)-glycosylation. The assembly of dolichol-linked oligosaccharides begins on the cytosolic side of the endoplasmic reticulum membrane and finishes in its lumen. The sequential addition of sugars to dolichol pyrophosphate produces dolichol-linked oligosaccharides containing fourteen sugars, including two GlcNAcs, nine mannoses and three glucoses. Once assembled, the oligosaccharide is transferred from the lipid to nascent proteins by oligosaccharyltransferases. In the lumen of the endoplasmic reticulum, adds the eighth mannose residue in an alpha-1,6 linkage onto Man(7)GlcNAc(2)-PP-dolichol to produce Man(8)GlcNAc(2)-PP-dolichol.</text>
</comment>
<evidence type="ECO:0000256" key="11">
    <source>
        <dbReference type="ARBA" id="ARBA00048899"/>
    </source>
</evidence>
<feature type="transmembrane region" description="Helical" evidence="12">
    <location>
        <begin position="255"/>
        <end position="278"/>
    </location>
</feature>
<evidence type="ECO:0000313" key="14">
    <source>
        <dbReference type="Proteomes" id="UP001174909"/>
    </source>
</evidence>
<organism evidence="13 14">
    <name type="scientific">Geodia barretti</name>
    <name type="common">Barrett's horny sponge</name>
    <dbReference type="NCBI Taxonomy" id="519541"/>
    <lineage>
        <taxon>Eukaryota</taxon>
        <taxon>Metazoa</taxon>
        <taxon>Porifera</taxon>
        <taxon>Demospongiae</taxon>
        <taxon>Heteroscleromorpha</taxon>
        <taxon>Tetractinellida</taxon>
        <taxon>Astrophorina</taxon>
        <taxon>Geodiidae</taxon>
        <taxon>Geodia</taxon>
    </lineage>
</organism>
<comment type="similarity">
    <text evidence="3 12">Belongs to the glycosyltransferase 22 family.</text>
</comment>
<comment type="catalytic activity">
    <reaction evidence="11">
        <text>an alpha-D-Man-(1-&gt;2)-alpha-D-Man-(1-&gt;2)-alpha-D-Man-(1-&gt;3)-[alpha-D-Man-(1-&gt;2)-alpha-D-Man-(1-&gt;3)-alpha-D-Man-(1-&gt;6)]-beta-D-Man-(1-&gt;4)-beta-D-GlcNAc-(1-&gt;4)-alpha-D-GlcNAc-diphospho-di-trans,poly-cis-dolichol + a di-trans,poly-cis-dolichyl beta-D-mannosyl phosphate = an alpha-D-Man-(1-&gt;2)-alpha-D-Man-(1-&gt;2)-alpha-D-Man-(1-&gt;3)-[alpha-D-Man-(1-&gt;2)-alpha-D-Man-(1-&gt;3)-[alpha-D-Man-(1-&gt;6)]-alpha-D-Man-(1-&gt;6)]-beta-D-Man-(1-&gt;4)-beta-D-GlcNAc-(1-&gt;4)-alpha-D-GlcNAc-diphospho-di-trans,poly-cis-dolichol + a di-trans,poly-cis-dolichyl phosphate + H(+)</text>
        <dbReference type="Rhea" id="RHEA:29535"/>
        <dbReference type="Rhea" id="RHEA-COMP:19498"/>
        <dbReference type="Rhea" id="RHEA-COMP:19501"/>
        <dbReference type="Rhea" id="RHEA-COMP:19518"/>
        <dbReference type="Rhea" id="RHEA-COMP:19519"/>
        <dbReference type="ChEBI" id="CHEBI:15378"/>
        <dbReference type="ChEBI" id="CHEBI:57683"/>
        <dbReference type="ChEBI" id="CHEBI:58211"/>
        <dbReference type="ChEBI" id="CHEBI:132517"/>
        <dbReference type="ChEBI" id="CHEBI:132519"/>
        <dbReference type="EC" id="2.4.1.260"/>
    </reaction>
    <physiologicalReaction direction="left-to-right" evidence="11">
        <dbReference type="Rhea" id="RHEA:29536"/>
    </physiologicalReaction>
</comment>
<evidence type="ECO:0000256" key="12">
    <source>
        <dbReference type="RuleBase" id="RU363075"/>
    </source>
</evidence>
<feature type="transmembrane region" description="Helical" evidence="12">
    <location>
        <begin position="284"/>
        <end position="301"/>
    </location>
</feature>
<dbReference type="InterPro" id="IPR005599">
    <property type="entry name" value="GPI_mannosylTrfase"/>
</dbReference>
<feature type="transmembrane region" description="Helical" evidence="12">
    <location>
        <begin position="120"/>
        <end position="138"/>
    </location>
</feature>
<keyword evidence="6 12" id="KW-0812">Transmembrane</keyword>
<dbReference type="EC" id="2.4.1.-" evidence="12"/>
<evidence type="ECO:0000256" key="1">
    <source>
        <dbReference type="ARBA" id="ARBA00004477"/>
    </source>
</evidence>
<dbReference type="EMBL" id="CASHTH010002554">
    <property type="protein sequence ID" value="CAI8031644.1"/>
    <property type="molecule type" value="Genomic_DNA"/>
</dbReference>
<keyword evidence="14" id="KW-1185">Reference proteome</keyword>
<dbReference type="GO" id="GO:0005789">
    <property type="term" value="C:endoplasmic reticulum membrane"/>
    <property type="evidence" value="ECO:0007669"/>
    <property type="project" value="UniProtKB-SubCell"/>
</dbReference>
<feature type="transmembrane region" description="Helical" evidence="12">
    <location>
        <begin position="166"/>
        <end position="187"/>
    </location>
</feature>
<evidence type="ECO:0000256" key="9">
    <source>
        <dbReference type="ARBA" id="ARBA00023136"/>
    </source>
</evidence>
<protein>
    <recommendedName>
        <fullName evidence="12">Mannosyltransferase</fullName>
        <ecNumber evidence="12">2.4.1.-</ecNumber>
    </recommendedName>
</protein>
<evidence type="ECO:0000256" key="7">
    <source>
        <dbReference type="ARBA" id="ARBA00022824"/>
    </source>
</evidence>
<comment type="caution">
    <text evidence="13">The sequence shown here is derived from an EMBL/GenBank/DDBJ whole genome shotgun (WGS) entry which is preliminary data.</text>
</comment>
<evidence type="ECO:0000256" key="6">
    <source>
        <dbReference type="ARBA" id="ARBA00022692"/>
    </source>
</evidence>
<keyword evidence="7 12" id="KW-0256">Endoplasmic reticulum</keyword>
<reference evidence="13" key="1">
    <citation type="submission" date="2023-03" db="EMBL/GenBank/DDBJ databases">
        <authorList>
            <person name="Steffen K."/>
            <person name="Cardenas P."/>
        </authorList>
    </citation>
    <scope>NUCLEOTIDE SEQUENCE</scope>
</reference>
<evidence type="ECO:0000256" key="4">
    <source>
        <dbReference type="ARBA" id="ARBA00022676"/>
    </source>
</evidence>
<feature type="transmembrane region" description="Helical" evidence="12">
    <location>
        <begin position="334"/>
        <end position="356"/>
    </location>
</feature>
<keyword evidence="9 12" id="KW-0472">Membrane</keyword>
<feature type="transmembrane region" description="Helical" evidence="12">
    <location>
        <begin position="6"/>
        <end position="24"/>
    </location>
</feature>
<dbReference type="PANTHER" id="PTHR22760">
    <property type="entry name" value="GLYCOSYLTRANSFERASE"/>
    <property type="match status" value="1"/>
</dbReference>
<keyword evidence="8 12" id="KW-1133">Transmembrane helix</keyword>
<evidence type="ECO:0000256" key="3">
    <source>
        <dbReference type="ARBA" id="ARBA00007063"/>
    </source>
</evidence>
<evidence type="ECO:0000256" key="5">
    <source>
        <dbReference type="ARBA" id="ARBA00022679"/>
    </source>
</evidence>
<evidence type="ECO:0000313" key="13">
    <source>
        <dbReference type="EMBL" id="CAI8031644.1"/>
    </source>
</evidence>
<comment type="pathway">
    <text evidence="2">Protein modification; protein glycosylation.</text>
</comment>
<evidence type="ECO:0000256" key="10">
    <source>
        <dbReference type="ARBA" id="ARBA00044721"/>
    </source>
</evidence>
<accession>A0AA35WSY2</accession>
<dbReference type="Pfam" id="PF03901">
    <property type="entry name" value="Glyco_transf_22"/>
    <property type="match status" value="1"/>
</dbReference>
<feature type="transmembrane region" description="Helical" evidence="12">
    <location>
        <begin position="91"/>
        <end position="108"/>
    </location>
</feature>
<dbReference type="Proteomes" id="UP001174909">
    <property type="component" value="Unassembled WGS sequence"/>
</dbReference>
<keyword evidence="5" id="KW-0808">Transferase</keyword>
<feature type="transmembrane region" description="Helical" evidence="12">
    <location>
        <begin position="308"/>
        <end position="328"/>
    </location>
</feature>
<proteinExistence type="inferred from homology"/>
<keyword evidence="4 12" id="KW-0328">Glycosyltransferase</keyword>
<dbReference type="GO" id="GO:0006487">
    <property type="term" value="P:protein N-linked glycosylation"/>
    <property type="evidence" value="ECO:0007669"/>
    <property type="project" value="TreeGrafter"/>
</dbReference>
<evidence type="ECO:0000256" key="2">
    <source>
        <dbReference type="ARBA" id="ARBA00004922"/>
    </source>
</evidence>
<gene>
    <name evidence="13" type="ORF">GBAR_LOCUS17954</name>
</gene>